<gene>
    <name evidence="2" type="ORF">E2C01_086789</name>
</gene>
<sequence>MLELSPDPEASSQATSSGIGASVSLGPELNLVESSESQEVCELIRGIKRIIFHLVQLSTS</sequence>
<dbReference type="EMBL" id="VSRR010088777">
    <property type="protein sequence ID" value="MPC91733.1"/>
    <property type="molecule type" value="Genomic_DNA"/>
</dbReference>
<comment type="caution">
    <text evidence="2">The sequence shown here is derived from an EMBL/GenBank/DDBJ whole genome shotgun (WGS) entry which is preliminary data.</text>
</comment>
<dbReference type="Proteomes" id="UP000324222">
    <property type="component" value="Unassembled WGS sequence"/>
</dbReference>
<name>A0A5B7JBH2_PORTR</name>
<feature type="region of interest" description="Disordered" evidence="1">
    <location>
        <begin position="1"/>
        <end position="23"/>
    </location>
</feature>
<evidence type="ECO:0000313" key="3">
    <source>
        <dbReference type="Proteomes" id="UP000324222"/>
    </source>
</evidence>
<dbReference type="AlphaFoldDB" id="A0A5B7JBH2"/>
<organism evidence="2 3">
    <name type="scientific">Portunus trituberculatus</name>
    <name type="common">Swimming crab</name>
    <name type="synonym">Neptunus trituberculatus</name>
    <dbReference type="NCBI Taxonomy" id="210409"/>
    <lineage>
        <taxon>Eukaryota</taxon>
        <taxon>Metazoa</taxon>
        <taxon>Ecdysozoa</taxon>
        <taxon>Arthropoda</taxon>
        <taxon>Crustacea</taxon>
        <taxon>Multicrustacea</taxon>
        <taxon>Malacostraca</taxon>
        <taxon>Eumalacostraca</taxon>
        <taxon>Eucarida</taxon>
        <taxon>Decapoda</taxon>
        <taxon>Pleocyemata</taxon>
        <taxon>Brachyura</taxon>
        <taxon>Eubrachyura</taxon>
        <taxon>Portunoidea</taxon>
        <taxon>Portunidae</taxon>
        <taxon>Portuninae</taxon>
        <taxon>Portunus</taxon>
    </lineage>
</organism>
<protein>
    <submittedName>
        <fullName evidence="2">Uncharacterized protein</fullName>
    </submittedName>
</protein>
<accession>A0A5B7JBH2</accession>
<reference evidence="2 3" key="1">
    <citation type="submission" date="2019-05" db="EMBL/GenBank/DDBJ databases">
        <title>Another draft genome of Portunus trituberculatus and its Hox gene families provides insights of decapod evolution.</title>
        <authorList>
            <person name="Jeong J.-H."/>
            <person name="Song I."/>
            <person name="Kim S."/>
            <person name="Choi T."/>
            <person name="Kim D."/>
            <person name="Ryu S."/>
            <person name="Kim W."/>
        </authorList>
    </citation>
    <scope>NUCLEOTIDE SEQUENCE [LARGE SCALE GENOMIC DNA]</scope>
    <source>
        <tissue evidence="2">Muscle</tissue>
    </source>
</reference>
<feature type="compositionally biased region" description="Polar residues" evidence="1">
    <location>
        <begin position="10"/>
        <end position="19"/>
    </location>
</feature>
<evidence type="ECO:0000256" key="1">
    <source>
        <dbReference type="SAM" id="MobiDB-lite"/>
    </source>
</evidence>
<evidence type="ECO:0000313" key="2">
    <source>
        <dbReference type="EMBL" id="MPC91733.1"/>
    </source>
</evidence>
<keyword evidence="3" id="KW-1185">Reference proteome</keyword>
<proteinExistence type="predicted"/>